<evidence type="ECO:0000256" key="7">
    <source>
        <dbReference type="SAM" id="MobiDB-lite"/>
    </source>
</evidence>
<keyword evidence="4" id="KW-0378">Hydrolase</keyword>
<keyword evidence="3" id="KW-0812">Transmembrane</keyword>
<dbReference type="InterPro" id="IPR016064">
    <property type="entry name" value="NAD/diacylglycerol_kinase_sf"/>
</dbReference>
<reference evidence="9 10" key="1">
    <citation type="submission" date="2020-02" db="EMBL/GenBank/DDBJ databases">
        <title>Whole-genome analyses of novel actinobacteria.</title>
        <authorList>
            <person name="Sahin N."/>
        </authorList>
    </citation>
    <scope>NUCLEOTIDE SEQUENCE [LARGE SCALE GENOMIC DNA]</scope>
    <source>
        <strain evidence="9 10">A7024</strain>
    </source>
</reference>
<protein>
    <submittedName>
        <fullName evidence="9">Phosphatase PAP2 family protein</fullName>
    </submittedName>
</protein>
<dbReference type="GO" id="GO:0005886">
    <property type="term" value="C:plasma membrane"/>
    <property type="evidence" value="ECO:0007669"/>
    <property type="project" value="UniProtKB-SubCell"/>
</dbReference>
<dbReference type="PANTHER" id="PTHR14969:SF62">
    <property type="entry name" value="DECAPRENYLPHOSPHORYL-5-PHOSPHORIBOSE PHOSPHATASE RV3807C-RELATED"/>
    <property type="match status" value="1"/>
</dbReference>
<dbReference type="SUPFAM" id="SSF48317">
    <property type="entry name" value="Acid phosphatase/Vanadium-dependent haloperoxidase"/>
    <property type="match status" value="1"/>
</dbReference>
<evidence type="ECO:0000256" key="1">
    <source>
        <dbReference type="ARBA" id="ARBA00004651"/>
    </source>
</evidence>
<accession>A0A6G4UBT0</accession>
<dbReference type="InterPro" id="IPR001206">
    <property type="entry name" value="Diacylglycerol_kinase_cat_dom"/>
</dbReference>
<sequence>MAGHREYGASPLNGNGPGRDRAGKGRPGLAGAFAAWDLELFHRVAEQHWPGAERVLPRLSRSANHGVLWFALAGAMAAAGGRPARRAALRGAASLAAASATVNTVAKRSVRRHRPLIDAVPVVRRLHRQPFTTSFPSGHSASAAAFAVGAALESRRWGALVAPIAASVAFSRIYTGVHYPSDVLAGAALGAGAAYAVRGMVPTRAQLAPPARPRADAPVLPEGRGLVVVVNSGAGTSNGYGQDVVEQLKTLLPQVDILTRVDDLQPVRRLRTSAARRDQPASDSNDLADLLNAAAAKARDIGGALGVVGGDGSVNSAARAALAHQVPLAVFPGGTRNHFAYDLGIEALRDTATAVEHGEAVGVDVGRFGDEIFVNTFSLGSYPDLVRVRERWAPRIGAWPAGVLAALEVLRAARPVEVEIGGRRRSLWVLFTGNCTYRGLGAMPVRRFDLADGLLDVRVVPAGRLPRIRLLGAALTGPLRGSPLHAATRLRRLRIEGIPADTPVAYDGEVTAAPGELTLHKTNEALTAYRRLDPA</sequence>
<evidence type="ECO:0000256" key="3">
    <source>
        <dbReference type="ARBA" id="ARBA00022692"/>
    </source>
</evidence>
<organism evidence="9 10">
    <name type="scientific">Streptomyces coryli</name>
    <dbReference type="NCBI Taxonomy" id="1128680"/>
    <lineage>
        <taxon>Bacteria</taxon>
        <taxon>Bacillati</taxon>
        <taxon>Actinomycetota</taxon>
        <taxon>Actinomycetes</taxon>
        <taxon>Kitasatosporales</taxon>
        <taxon>Streptomycetaceae</taxon>
        <taxon>Streptomyces</taxon>
    </lineage>
</organism>
<keyword evidence="2" id="KW-1003">Cell membrane</keyword>
<evidence type="ECO:0000256" key="5">
    <source>
        <dbReference type="ARBA" id="ARBA00022989"/>
    </source>
</evidence>
<dbReference type="Pfam" id="PF01569">
    <property type="entry name" value="PAP2"/>
    <property type="match status" value="1"/>
</dbReference>
<dbReference type="InterPro" id="IPR017438">
    <property type="entry name" value="ATP-NAD_kinase_N"/>
</dbReference>
<keyword evidence="5" id="KW-1133">Transmembrane helix</keyword>
<evidence type="ECO:0000256" key="2">
    <source>
        <dbReference type="ARBA" id="ARBA00022475"/>
    </source>
</evidence>
<keyword evidence="10" id="KW-1185">Reference proteome</keyword>
<comment type="caution">
    <text evidence="9">The sequence shown here is derived from an EMBL/GenBank/DDBJ whole genome shotgun (WGS) entry which is preliminary data.</text>
</comment>
<evidence type="ECO:0000313" key="10">
    <source>
        <dbReference type="Proteomes" id="UP000481583"/>
    </source>
</evidence>
<dbReference type="Pfam" id="PF00781">
    <property type="entry name" value="DAGK_cat"/>
    <property type="match status" value="1"/>
</dbReference>
<dbReference type="GO" id="GO:0016301">
    <property type="term" value="F:kinase activity"/>
    <property type="evidence" value="ECO:0007669"/>
    <property type="project" value="InterPro"/>
</dbReference>
<dbReference type="Gene3D" id="1.20.144.10">
    <property type="entry name" value="Phosphatidic acid phosphatase type 2/haloperoxidase"/>
    <property type="match status" value="1"/>
</dbReference>
<dbReference type="SMART" id="SM00014">
    <property type="entry name" value="acidPPc"/>
    <property type="match status" value="1"/>
</dbReference>
<dbReference type="PANTHER" id="PTHR14969">
    <property type="entry name" value="SPHINGOSINE-1-PHOSPHATE PHOSPHOHYDROLASE"/>
    <property type="match status" value="1"/>
</dbReference>
<dbReference type="SUPFAM" id="SSF111331">
    <property type="entry name" value="NAD kinase/diacylglycerol kinase-like"/>
    <property type="match status" value="1"/>
</dbReference>
<dbReference type="InterPro" id="IPR036938">
    <property type="entry name" value="PAP2/HPO_sf"/>
</dbReference>
<dbReference type="Proteomes" id="UP000481583">
    <property type="component" value="Unassembled WGS sequence"/>
</dbReference>
<dbReference type="PROSITE" id="PS50146">
    <property type="entry name" value="DAGK"/>
    <property type="match status" value="1"/>
</dbReference>
<dbReference type="CDD" id="cd01610">
    <property type="entry name" value="PAP2_like"/>
    <property type="match status" value="1"/>
</dbReference>
<dbReference type="GO" id="GO:0016787">
    <property type="term" value="F:hydrolase activity"/>
    <property type="evidence" value="ECO:0007669"/>
    <property type="project" value="UniProtKB-KW"/>
</dbReference>
<dbReference type="Gene3D" id="3.40.50.10330">
    <property type="entry name" value="Probable inorganic polyphosphate/atp-NAD kinase, domain 1"/>
    <property type="match status" value="1"/>
</dbReference>
<feature type="domain" description="DAGKc" evidence="8">
    <location>
        <begin position="295"/>
        <end position="372"/>
    </location>
</feature>
<dbReference type="Gene3D" id="2.60.200.40">
    <property type="match status" value="1"/>
</dbReference>
<evidence type="ECO:0000313" key="9">
    <source>
        <dbReference type="EMBL" id="NGN69679.1"/>
    </source>
</evidence>
<proteinExistence type="predicted"/>
<keyword evidence="6" id="KW-0472">Membrane</keyword>
<dbReference type="SMART" id="SM00046">
    <property type="entry name" value="DAGKc"/>
    <property type="match status" value="1"/>
</dbReference>
<dbReference type="InterPro" id="IPR000326">
    <property type="entry name" value="PAP2/HPO"/>
</dbReference>
<evidence type="ECO:0000256" key="4">
    <source>
        <dbReference type="ARBA" id="ARBA00022801"/>
    </source>
</evidence>
<evidence type="ECO:0000259" key="8">
    <source>
        <dbReference type="PROSITE" id="PS50146"/>
    </source>
</evidence>
<comment type="subcellular location">
    <subcellularLocation>
        <location evidence="1">Cell membrane</location>
        <topology evidence="1">Multi-pass membrane protein</topology>
    </subcellularLocation>
</comment>
<dbReference type="EMBL" id="JAAKZV010000326">
    <property type="protein sequence ID" value="NGN69679.1"/>
    <property type="molecule type" value="Genomic_DNA"/>
</dbReference>
<name>A0A6G4UBT0_9ACTN</name>
<gene>
    <name evidence="9" type="ORF">G5C51_38060</name>
</gene>
<evidence type="ECO:0000256" key="6">
    <source>
        <dbReference type="ARBA" id="ARBA00023136"/>
    </source>
</evidence>
<feature type="region of interest" description="Disordered" evidence="7">
    <location>
        <begin position="1"/>
        <end position="26"/>
    </location>
</feature>
<dbReference type="AlphaFoldDB" id="A0A6G4UBT0"/>